<dbReference type="RefSeq" id="WP_230843788.1">
    <property type="nucleotide sequence ID" value="NZ_CP063845.1"/>
</dbReference>
<dbReference type="Proteomes" id="UP001054846">
    <property type="component" value="Chromosome"/>
</dbReference>
<dbReference type="EMBL" id="CP063845">
    <property type="protein sequence ID" value="UFP96550.1"/>
    <property type="molecule type" value="Genomic_DNA"/>
</dbReference>
<keyword evidence="2" id="KW-1185">Reference proteome</keyword>
<evidence type="ECO:0000313" key="2">
    <source>
        <dbReference type="Proteomes" id="UP001054846"/>
    </source>
</evidence>
<sequence length="297" mass="33541">MSFLTIQSFDERFDFLDLDRIVERTCRVALEHPEALYLFMQRYTYFNSYAGSWVARLASSIGLSRELFVDRGCEVYDEADRGLKVAARVFAAAIDEHGDRHMKGLPHRVLAQATLKAIGNYGRLSNERRNMFAAIPSWLAMIVTETGHGYQGAPGNLRELIFSMGFHAASELLADREYTTIDRIIRHEHRDSGFALYLRTAQGTVEIDGGSVSSWYWIAVHGQHGNSGVEKDHFDDAAAALNLAVQYRTEPAVTLQEWFFEGFGSFVDIQQRLFENICRECANLNPEATQPAVVLFA</sequence>
<proteinExistence type="predicted"/>
<evidence type="ECO:0000313" key="1">
    <source>
        <dbReference type="EMBL" id="UFP96550.1"/>
    </source>
</evidence>
<accession>A0ABY3PSC3</accession>
<name>A0ABY3PSC3_9CYAN</name>
<organism evidence="1 2">
    <name type="scientific">Gloeobacter morelensis MG652769</name>
    <dbReference type="NCBI Taxonomy" id="2781736"/>
    <lineage>
        <taxon>Bacteria</taxon>
        <taxon>Bacillati</taxon>
        <taxon>Cyanobacteriota</taxon>
        <taxon>Cyanophyceae</taxon>
        <taxon>Gloeobacterales</taxon>
        <taxon>Gloeobacteraceae</taxon>
        <taxon>Gloeobacter</taxon>
        <taxon>Gloeobacter morelensis</taxon>
    </lineage>
</organism>
<reference evidence="1 2" key="1">
    <citation type="journal article" date="2021" name="Genome Biol. Evol.">
        <title>Complete Genome Sequencing of a Novel Gloeobacter Species from a Waterfall Cave in Mexico.</title>
        <authorList>
            <person name="Saw J.H."/>
            <person name="Cardona T."/>
            <person name="Montejano G."/>
        </authorList>
    </citation>
    <scope>NUCLEOTIDE SEQUENCE [LARGE SCALE GENOMIC DNA]</scope>
    <source>
        <strain evidence="1">MG652769</strain>
    </source>
</reference>
<protein>
    <submittedName>
        <fullName evidence="1">Uncharacterized protein</fullName>
    </submittedName>
</protein>
<gene>
    <name evidence="1" type="ORF">ISF26_10195</name>
</gene>